<keyword evidence="1" id="KW-0472">Membrane</keyword>
<evidence type="ECO:0000256" key="1">
    <source>
        <dbReference type="SAM" id="Phobius"/>
    </source>
</evidence>
<keyword evidence="3" id="KW-1185">Reference proteome</keyword>
<protein>
    <submittedName>
        <fullName evidence="2">Uncharacterized protein</fullName>
    </submittedName>
</protein>
<keyword evidence="1" id="KW-0812">Transmembrane</keyword>
<sequence length="44" mass="5215">MTDTLMLYGIYVQYMLLMKAISFRLAFSLPRFKLQLCANKVLIR</sequence>
<dbReference type="KEGG" id="naz:Aazo_3825"/>
<dbReference type="AlphaFoldDB" id="D7E4N6"/>
<dbReference type="Proteomes" id="UP000001511">
    <property type="component" value="Chromosome"/>
</dbReference>
<dbReference type="HOGENOM" id="CLU_3219310_0_0_3"/>
<feature type="transmembrane region" description="Helical" evidence="1">
    <location>
        <begin position="6"/>
        <end position="27"/>
    </location>
</feature>
<organism evidence="2 3">
    <name type="scientific">Nostoc azollae (strain 0708)</name>
    <name type="common">Anabaena azollae (strain 0708)</name>
    <dbReference type="NCBI Taxonomy" id="551115"/>
    <lineage>
        <taxon>Bacteria</taxon>
        <taxon>Bacillati</taxon>
        <taxon>Cyanobacteriota</taxon>
        <taxon>Cyanophyceae</taxon>
        <taxon>Nostocales</taxon>
        <taxon>Nostocaceae</taxon>
        <taxon>Trichormus</taxon>
    </lineage>
</organism>
<keyword evidence="1" id="KW-1133">Transmembrane helix</keyword>
<accession>D7E4N6</accession>
<name>D7E4N6_NOSA0</name>
<reference evidence="2 3" key="1">
    <citation type="journal article" date="2010" name="PLoS ONE">
        <title>Genome erosion in a nitrogen-fixing vertically transmitted endosymbiotic multicellular cyanobacterium.</title>
        <authorList>
            <person name="Ran L."/>
            <person name="Larsson J."/>
            <person name="Vigil-Stenman T."/>
            <person name="Nylander J.A."/>
            <person name="Ininbergs K."/>
            <person name="Zheng W.W."/>
            <person name="Lapidus A."/>
            <person name="Lowry S."/>
            <person name="Haselkorn R."/>
            <person name="Bergman B."/>
        </authorList>
    </citation>
    <scope>NUCLEOTIDE SEQUENCE [LARGE SCALE GENOMIC DNA]</scope>
    <source>
        <strain evidence="2 3">0708</strain>
    </source>
</reference>
<gene>
    <name evidence="2" type="ordered locus">Aazo_3825</name>
</gene>
<evidence type="ECO:0000313" key="3">
    <source>
        <dbReference type="Proteomes" id="UP000001511"/>
    </source>
</evidence>
<dbReference type="EMBL" id="CP002059">
    <property type="protein sequence ID" value="ADI65352.1"/>
    <property type="molecule type" value="Genomic_DNA"/>
</dbReference>
<proteinExistence type="predicted"/>
<evidence type="ECO:0000313" key="2">
    <source>
        <dbReference type="EMBL" id="ADI65352.1"/>
    </source>
</evidence>